<dbReference type="PANTHER" id="PTHR42760">
    <property type="entry name" value="SHORT-CHAIN DEHYDROGENASES/REDUCTASES FAMILY MEMBER"/>
    <property type="match status" value="1"/>
</dbReference>
<dbReference type="SUPFAM" id="SSF51735">
    <property type="entry name" value="NAD(P)-binding Rossmann-fold domains"/>
    <property type="match status" value="1"/>
</dbReference>
<dbReference type="OrthoDB" id="8653364at2"/>
<evidence type="ECO:0000313" key="4">
    <source>
        <dbReference type="EMBL" id="OAI14923.1"/>
    </source>
</evidence>
<dbReference type="PANTHER" id="PTHR42760:SF133">
    <property type="entry name" value="3-OXOACYL-[ACYL-CARRIER-PROTEIN] REDUCTASE"/>
    <property type="match status" value="1"/>
</dbReference>
<sequence>MSADNLFDVSRELVLITGVSGQLGSEYARAFLERGARVVGLDARTSPASEALLAEFPEHFGFYPVDVTAKATLEQAASEIAERFGVASVLINNAAIDSPPSAPPEENGPFEDYPEASWDKVIDVNLKGVYLCCQVFGALMAKAGRGSIINVSSIYGVVSPDQSLYEYRRQRGEVFFKPVAYSASKSGILNLTRYLAAYWGKAGVRVNSLTIAGVFNQQEQAFLDAYCGRIPVGRMADKQEYNGAVLFLASPASQYMTGSNLVVDGGWTAI</sequence>
<reference evidence="5" key="1">
    <citation type="submission" date="2016-03" db="EMBL/GenBank/DDBJ databases">
        <authorList>
            <person name="Heylen K."/>
            <person name="De Vos P."/>
            <person name="Vekeman B."/>
        </authorList>
    </citation>
    <scope>NUCLEOTIDE SEQUENCE [LARGE SCALE GENOMIC DNA]</scope>
    <source>
        <strain evidence="5">R-45383</strain>
    </source>
</reference>
<dbReference type="Gene3D" id="3.40.50.720">
    <property type="entry name" value="NAD(P)-binding Rossmann-like Domain"/>
    <property type="match status" value="1"/>
</dbReference>
<dbReference type="Pfam" id="PF00106">
    <property type="entry name" value="adh_short"/>
    <property type="match status" value="1"/>
</dbReference>
<keyword evidence="5" id="KW-1185">Reference proteome</keyword>
<dbReference type="EMBL" id="LUUK01000196">
    <property type="protein sequence ID" value="OAI14923.1"/>
    <property type="molecule type" value="Genomic_DNA"/>
</dbReference>
<dbReference type="PRINTS" id="PR00080">
    <property type="entry name" value="SDRFAMILY"/>
</dbReference>
<dbReference type="Pfam" id="PF13561">
    <property type="entry name" value="adh_short_C2"/>
    <property type="match status" value="1"/>
</dbReference>
<name>A0A177NBV3_9GAMM</name>
<evidence type="ECO:0000256" key="3">
    <source>
        <dbReference type="RuleBase" id="RU000363"/>
    </source>
</evidence>
<comment type="caution">
    <text evidence="4">The sequence shown here is derived from an EMBL/GenBank/DDBJ whole genome shotgun (WGS) entry which is preliminary data.</text>
</comment>
<dbReference type="RefSeq" id="WP_064030816.1">
    <property type="nucleotide sequence ID" value="NZ_LUUK01000196.1"/>
</dbReference>
<organism evidence="4 5">
    <name type="scientific">Methylomonas koyamae</name>
    <dbReference type="NCBI Taxonomy" id="702114"/>
    <lineage>
        <taxon>Bacteria</taxon>
        <taxon>Pseudomonadati</taxon>
        <taxon>Pseudomonadota</taxon>
        <taxon>Gammaproteobacteria</taxon>
        <taxon>Methylococcales</taxon>
        <taxon>Methylococcaceae</taxon>
        <taxon>Methylomonas</taxon>
    </lineage>
</organism>
<protein>
    <submittedName>
        <fullName evidence="4">Short-chain dehydrogenase</fullName>
    </submittedName>
</protein>
<dbReference type="Proteomes" id="UP000077628">
    <property type="component" value="Unassembled WGS sequence"/>
</dbReference>
<evidence type="ECO:0000256" key="2">
    <source>
        <dbReference type="ARBA" id="ARBA00023002"/>
    </source>
</evidence>
<dbReference type="STRING" id="702114.A1355_11645"/>
<dbReference type="InterPro" id="IPR036291">
    <property type="entry name" value="NAD(P)-bd_dom_sf"/>
</dbReference>
<proteinExistence type="inferred from homology"/>
<keyword evidence="2" id="KW-0560">Oxidoreductase</keyword>
<evidence type="ECO:0000256" key="1">
    <source>
        <dbReference type="ARBA" id="ARBA00006484"/>
    </source>
</evidence>
<evidence type="ECO:0000313" key="5">
    <source>
        <dbReference type="Proteomes" id="UP000077628"/>
    </source>
</evidence>
<dbReference type="InterPro" id="IPR002347">
    <property type="entry name" value="SDR_fam"/>
</dbReference>
<accession>A0A177NBV3</accession>
<dbReference type="PRINTS" id="PR00081">
    <property type="entry name" value="GDHRDH"/>
</dbReference>
<dbReference type="GO" id="GO:0016616">
    <property type="term" value="F:oxidoreductase activity, acting on the CH-OH group of donors, NAD or NADP as acceptor"/>
    <property type="evidence" value="ECO:0007669"/>
    <property type="project" value="TreeGrafter"/>
</dbReference>
<comment type="similarity">
    <text evidence="1 3">Belongs to the short-chain dehydrogenases/reductases (SDR) family.</text>
</comment>
<dbReference type="AlphaFoldDB" id="A0A177NBV3"/>
<gene>
    <name evidence="4" type="ORF">A1355_11645</name>
</gene>